<protein>
    <submittedName>
        <fullName evidence="2">Uncharacterized protein</fullName>
    </submittedName>
</protein>
<sequence>MEKTVRIILLVVVVIAIINLVTMLFGNSNLRDIRRDLDKAKLTADSALNELQYSKSKLDSIKSDMLVFSTYINRIQKTVELNDVEKRLKEEKDRTKILDFKENIKKLRADIETDSLPDIDVAVVKKN</sequence>
<dbReference type="RefSeq" id="WP_147204146.1">
    <property type="nucleotide sequence ID" value="NZ_BJYT01000008.1"/>
</dbReference>
<keyword evidence="1" id="KW-1133">Transmembrane helix</keyword>
<evidence type="ECO:0000313" key="2">
    <source>
        <dbReference type="EMBL" id="GEO10034.1"/>
    </source>
</evidence>
<dbReference type="Proteomes" id="UP000321513">
    <property type="component" value="Unassembled WGS sequence"/>
</dbReference>
<dbReference type="OrthoDB" id="678854at2"/>
<reference evidence="2 3" key="1">
    <citation type="submission" date="2019-07" db="EMBL/GenBank/DDBJ databases">
        <title>Whole genome shotgun sequence of Segetibacter aerophilus NBRC 106135.</title>
        <authorList>
            <person name="Hosoyama A."/>
            <person name="Uohara A."/>
            <person name="Ohji S."/>
            <person name="Ichikawa N."/>
        </authorList>
    </citation>
    <scope>NUCLEOTIDE SEQUENCE [LARGE SCALE GENOMIC DNA]</scope>
    <source>
        <strain evidence="2 3">NBRC 106135</strain>
    </source>
</reference>
<proteinExistence type="predicted"/>
<dbReference type="AlphaFoldDB" id="A0A512BDM0"/>
<feature type="transmembrane region" description="Helical" evidence="1">
    <location>
        <begin position="6"/>
        <end position="25"/>
    </location>
</feature>
<name>A0A512BDM0_9BACT</name>
<keyword evidence="3" id="KW-1185">Reference proteome</keyword>
<evidence type="ECO:0000313" key="3">
    <source>
        <dbReference type="Proteomes" id="UP000321513"/>
    </source>
</evidence>
<keyword evidence="1" id="KW-0812">Transmembrane</keyword>
<organism evidence="2 3">
    <name type="scientific">Segetibacter aerophilus</name>
    <dbReference type="NCBI Taxonomy" id="670293"/>
    <lineage>
        <taxon>Bacteria</taxon>
        <taxon>Pseudomonadati</taxon>
        <taxon>Bacteroidota</taxon>
        <taxon>Chitinophagia</taxon>
        <taxon>Chitinophagales</taxon>
        <taxon>Chitinophagaceae</taxon>
        <taxon>Segetibacter</taxon>
    </lineage>
</organism>
<dbReference type="EMBL" id="BJYT01000008">
    <property type="protein sequence ID" value="GEO10034.1"/>
    <property type="molecule type" value="Genomic_DNA"/>
</dbReference>
<comment type="caution">
    <text evidence="2">The sequence shown here is derived from an EMBL/GenBank/DDBJ whole genome shotgun (WGS) entry which is preliminary data.</text>
</comment>
<gene>
    <name evidence="2" type="ORF">SAE01_25300</name>
</gene>
<accession>A0A512BDM0</accession>
<evidence type="ECO:0000256" key="1">
    <source>
        <dbReference type="SAM" id="Phobius"/>
    </source>
</evidence>
<keyword evidence="1" id="KW-0472">Membrane</keyword>